<reference evidence="2 3" key="1">
    <citation type="journal article" date="2024" name="Nat. Commun.">
        <title>Phylogenomics reveals the evolutionary origins of lichenization in chlorophyte algae.</title>
        <authorList>
            <person name="Puginier C."/>
            <person name="Libourel C."/>
            <person name="Otte J."/>
            <person name="Skaloud P."/>
            <person name="Haon M."/>
            <person name="Grisel S."/>
            <person name="Petersen M."/>
            <person name="Berrin J.G."/>
            <person name="Delaux P.M."/>
            <person name="Dal Grande F."/>
            <person name="Keller J."/>
        </authorList>
    </citation>
    <scope>NUCLEOTIDE SEQUENCE [LARGE SCALE GENOMIC DNA]</scope>
    <source>
        <strain evidence="2 3">SAG 2036</strain>
    </source>
</reference>
<gene>
    <name evidence="2" type="ORF">WJX73_008286</name>
</gene>
<comment type="caution">
    <text evidence="2">The sequence shown here is derived from an EMBL/GenBank/DDBJ whole genome shotgun (WGS) entry which is preliminary data.</text>
</comment>
<evidence type="ECO:0000259" key="1">
    <source>
        <dbReference type="Pfam" id="PF14687"/>
    </source>
</evidence>
<dbReference type="Pfam" id="PF14687">
    <property type="entry name" value="DUF4460"/>
    <property type="match status" value="1"/>
</dbReference>
<protein>
    <recommendedName>
        <fullName evidence="1">DUF4460 domain-containing protein</fullName>
    </recommendedName>
</protein>
<evidence type="ECO:0000313" key="2">
    <source>
        <dbReference type="EMBL" id="KAK9788016.1"/>
    </source>
</evidence>
<keyword evidence="3" id="KW-1185">Reference proteome</keyword>
<sequence>MTAKERNFARNRLPDGDKKLLRQVVRQVHPDLFSADPAARAQNSASLQALNAYVSELGQRGGNRKAVSLCFYAPGAHELRQISAELPRHGSLGPLFLAFGLISAEELEAGAGLIAEGDSDNRNFLSWLEETVAEAASASLNHRNMHGQIQQLCSSLEQQYGFSAVLVDSEYATSPALQQRQLEALQTFADYLQNHHKSSPAEASDASGGGTDEQQLLQGLQVMVHNPDDAEMRLSDDPDMQSYIAEDGCLHLECDADKLPRTMSKLDLEEAGRLQRLHNYWLDRASMLMAELCKVLRMERVLYDPQHHQNAQEFVLWAGNILENRKELLSQLASHDVFRFSLLLHFDEDSPVLEFVESTCILQAHVSCTWEQLLQHLLSQTAADADSAAAESAEGRASLAAALREAEVALGASQVISVCSEADRSQVIGAARRLCGNADAIRNALNLSGVSLAIDDCYEAAS</sequence>
<evidence type="ECO:0000313" key="3">
    <source>
        <dbReference type="Proteomes" id="UP001465755"/>
    </source>
</evidence>
<proteinExistence type="predicted"/>
<dbReference type="Proteomes" id="UP001465755">
    <property type="component" value="Unassembled WGS sequence"/>
</dbReference>
<dbReference type="InterPro" id="IPR028031">
    <property type="entry name" value="DUF4460"/>
</dbReference>
<dbReference type="AlphaFoldDB" id="A0AAW1NMW8"/>
<organism evidence="2 3">
    <name type="scientific">Symbiochloris irregularis</name>
    <dbReference type="NCBI Taxonomy" id="706552"/>
    <lineage>
        <taxon>Eukaryota</taxon>
        <taxon>Viridiplantae</taxon>
        <taxon>Chlorophyta</taxon>
        <taxon>core chlorophytes</taxon>
        <taxon>Trebouxiophyceae</taxon>
        <taxon>Trebouxiales</taxon>
        <taxon>Trebouxiaceae</taxon>
        <taxon>Symbiochloris</taxon>
    </lineage>
</organism>
<feature type="domain" description="DUF4460" evidence="1">
    <location>
        <begin position="18"/>
        <end position="75"/>
    </location>
</feature>
<name>A0AAW1NMW8_9CHLO</name>
<accession>A0AAW1NMW8</accession>
<dbReference type="EMBL" id="JALJOQ010000235">
    <property type="protein sequence ID" value="KAK9788016.1"/>
    <property type="molecule type" value="Genomic_DNA"/>
</dbReference>